<dbReference type="AlphaFoldDB" id="A0A839H7M2"/>
<proteinExistence type="predicted"/>
<accession>A0A839H7M2</accession>
<sequence>MSDLPTQVAPSNLPRVTHYGTIRIGELAIDCVVLADETRGYVQRQLMQAIGFRKKNPGTQFERFLAENAPNALNLIKNSGYEVVVMPSGGNAKFLPAGILTEIVTGVIDAALDGTLHTQRKHLIAPCRIINRALAKTGEVALIDEATGYQYQRSPTALQDRLNKKQTAERRTPEWKRLRHLSAASYKVMSEMLNEVRAESGKKTGVYHYANEALLVNWALTGSYEPIDRELLPLPELDLLAKIEIRNTILLGKGIEREFRKEILTALVVMNRAKLLVQQA</sequence>
<gene>
    <name evidence="1" type="ORF">HUK38_00605</name>
</gene>
<evidence type="ECO:0008006" key="3">
    <source>
        <dbReference type="Google" id="ProtNLM"/>
    </source>
</evidence>
<dbReference type="RefSeq" id="WP_182581828.1">
    <property type="nucleotide sequence ID" value="NZ_JABVCQ010000001.1"/>
</dbReference>
<reference evidence="1 2" key="1">
    <citation type="journal article" date="2020" name="Arch. Microbiol.">
        <title>The genome sequence of the giant phototrophic gammaproteobacterium Thiospirillum jenense gives insight into its physiological properties and phylogenetic relationships.</title>
        <authorList>
            <person name="Imhoff J.F."/>
            <person name="Meyer T.E."/>
            <person name="Kyndt J.A."/>
        </authorList>
    </citation>
    <scope>NUCLEOTIDE SEQUENCE [LARGE SCALE GENOMIC DNA]</scope>
    <source>
        <strain evidence="1 2">DSM 216</strain>
    </source>
</reference>
<comment type="caution">
    <text evidence="1">The sequence shown here is derived from an EMBL/GenBank/DDBJ whole genome shotgun (WGS) entry which is preliminary data.</text>
</comment>
<keyword evidence="2" id="KW-1185">Reference proteome</keyword>
<organism evidence="1 2">
    <name type="scientific">Thiospirillum jenense</name>
    <dbReference type="NCBI Taxonomy" id="1653858"/>
    <lineage>
        <taxon>Bacteria</taxon>
        <taxon>Pseudomonadati</taxon>
        <taxon>Pseudomonadota</taxon>
        <taxon>Gammaproteobacteria</taxon>
        <taxon>Chromatiales</taxon>
        <taxon>Chromatiaceae</taxon>
        <taxon>Thiospirillum</taxon>
    </lineage>
</organism>
<evidence type="ECO:0000313" key="2">
    <source>
        <dbReference type="Proteomes" id="UP000548632"/>
    </source>
</evidence>
<dbReference type="Proteomes" id="UP000548632">
    <property type="component" value="Unassembled WGS sequence"/>
</dbReference>
<name>A0A839H7M2_9GAMM</name>
<dbReference type="EMBL" id="JABVCQ010000001">
    <property type="protein sequence ID" value="MBB1124730.1"/>
    <property type="molecule type" value="Genomic_DNA"/>
</dbReference>
<evidence type="ECO:0000313" key="1">
    <source>
        <dbReference type="EMBL" id="MBB1124730.1"/>
    </source>
</evidence>
<protein>
    <recommendedName>
        <fullName evidence="3">KilA-N domain-containing protein</fullName>
    </recommendedName>
</protein>